<evidence type="ECO:0000313" key="1">
    <source>
        <dbReference type="EMBL" id="QGY45337.1"/>
    </source>
</evidence>
<dbReference type="Gene3D" id="3.40.50.150">
    <property type="entry name" value="Vaccinia Virus protein VP39"/>
    <property type="match status" value="1"/>
</dbReference>
<dbReference type="Proteomes" id="UP000428260">
    <property type="component" value="Chromosome"/>
</dbReference>
<dbReference type="SUPFAM" id="SSF53335">
    <property type="entry name" value="S-adenosyl-L-methionine-dependent methyltransferases"/>
    <property type="match status" value="1"/>
</dbReference>
<gene>
    <name evidence="1" type="ORF">GM418_17145</name>
</gene>
<keyword evidence="1" id="KW-0808">Transferase</keyword>
<dbReference type="GO" id="GO:0008168">
    <property type="term" value="F:methyltransferase activity"/>
    <property type="evidence" value="ECO:0007669"/>
    <property type="project" value="UniProtKB-KW"/>
</dbReference>
<proteinExistence type="predicted"/>
<dbReference type="Gene3D" id="2.20.25.10">
    <property type="match status" value="1"/>
</dbReference>
<evidence type="ECO:0000313" key="2">
    <source>
        <dbReference type="Proteomes" id="UP000428260"/>
    </source>
</evidence>
<dbReference type="SUPFAM" id="SSF158997">
    <property type="entry name" value="Trm112p-like"/>
    <property type="match status" value="1"/>
</dbReference>
<name>A0A6I6JYL6_9BACT</name>
<organism evidence="1 2">
    <name type="scientific">Maribellus comscasis</name>
    <dbReference type="NCBI Taxonomy" id="2681766"/>
    <lineage>
        <taxon>Bacteria</taxon>
        <taxon>Pseudomonadati</taxon>
        <taxon>Bacteroidota</taxon>
        <taxon>Bacteroidia</taxon>
        <taxon>Marinilabiliales</taxon>
        <taxon>Prolixibacteraceae</taxon>
        <taxon>Maribellus</taxon>
    </lineage>
</organism>
<protein>
    <submittedName>
        <fullName evidence="1">Methyltransferase domain-containing protein</fullName>
    </submittedName>
</protein>
<dbReference type="GO" id="GO:0032259">
    <property type="term" value="P:methylation"/>
    <property type="evidence" value="ECO:0007669"/>
    <property type="project" value="UniProtKB-KW"/>
</dbReference>
<dbReference type="InterPro" id="IPR029063">
    <property type="entry name" value="SAM-dependent_MTases_sf"/>
</dbReference>
<dbReference type="CDD" id="cd02440">
    <property type="entry name" value="AdoMet_MTases"/>
    <property type="match status" value="1"/>
</dbReference>
<dbReference type="KEGG" id="mcos:GM418_17145"/>
<accession>A0A6I6JYL6</accession>
<keyword evidence="1" id="KW-0489">Methyltransferase</keyword>
<dbReference type="AlphaFoldDB" id="A0A6I6JYL6"/>
<sequence>MMISVLKNDLLCIYCKSHDLKIMEQSNVLVCENCKQKYNIRNDVPVLLRQDKEEDLSKSDIHQKQETNFNYIDHYQKDGVEFNYFEERDRGTEHMNKRVGEYILSQIKNKSGKILDVGCGKAWVAKELCPRGCEVVSMDISLENTSEALKRYPFENHAAVVADVFSLPFKENVFDYIVASEIIEHVADPAKFVENLIRVLKPGGSLIVTTPYKEKIRYSLCVHCNNPTPLHAHIHSFDERILKDLYKAADLESYESFTFGNKIPVHLRMHGFLKFFNFWCWKKMDQVLNLIYNAPLRILAKWEKKVK</sequence>
<keyword evidence="2" id="KW-1185">Reference proteome</keyword>
<dbReference type="RefSeq" id="WP_158868481.1">
    <property type="nucleotide sequence ID" value="NZ_CP046401.1"/>
</dbReference>
<dbReference type="EMBL" id="CP046401">
    <property type="protein sequence ID" value="QGY45337.1"/>
    <property type="molecule type" value="Genomic_DNA"/>
</dbReference>
<dbReference type="Pfam" id="PF13489">
    <property type="entry name" value="Methyltransf_23"/>
    <property type="match status" value="1"/>
</dbReference>
<dbReference type="PANTHER" id="PTHR43861">
    <property type="entry name" value="TRANS-ACONITATE 2-METHYLTRANSFERASE-RELATED"/>
    <property type="match status" value="1"/>
</dbReference>
<reference evidence="1 2" key="1">
    <citation type="submission" date="2019-11" db="EMBL/GenBank/DDBJ databases">
        <authorList>
            <person name="Zheng R.K."/>
            <person name="Sun C.M."/>
        </authorList>
    </citation>
    <scope>NUCLEOTIDE SEQUENCE [LARGE SCALE GENOMIC DNA]</scope>
    <source>
        <strain evidence="1 2">WC007</strain>
    </source>
</reference>